<dbReference type="Proteomes" id="UP000265882">
    <property type="component" value="Unassembled WGS sequence"/>
</dbReference>
<keyword evidence="8" id="KW-0175">Coiled coil</keyword>
<evidence type="ECO:0000256" key="9">
    <source>
        <dbReference type="SAM" id="MobiDB-lite"/>
    </source>
</evidence>
<dbReference type="Pfam" id="PF02108">
    <property type="entry name" value="FliH"/>
    <property type="match status" value="1"/>
</dbReference>
<dbReference type="GO" id="GO:0044781">
    <property type="term" value="P:bacterial-type flagellum organization"/>
    <property type="evidence" value="ECO:0007669"/>
    <property type="project" value="UniProtKB-KW"/>
</dbReference>
<sequence length="260" mass="28868">MPAKSSFSGAKTRISSLSKIIKPHQRDEVSKVKKFEKKNLAIVLPSQDSDLSPASPEQDSPPVSERLDQANPPDDAEKKGRQPIPKAHAEHAYLLAQEQGYQEGLARGREEALKALEEAKQASAEVLDSLVAQLKSQEADMMRLLVPRLADLATELARRIIHREISTDRTLVRVQAQEAIGKILEREKLIIRVNPADEDIMKSHKQPLMSMFDGIEKIEVIGDQSIERGGCIIETHLVKVDAQPRSQLQAARKTLLADAE</sequence>
<feature type="compositionally biased region" description="Basic and acidic residues" evidence="9">
    <location>
        <begin position="24"/>
        <end position="39"/>
    </location>
</feature>
<evidence type="ECO:0000313" key="11">
    <source>
        <dbReference type="EMBL" id="RJP14972.1"/>
    </source>
</evidence>
<comment type="caution">
    <text evidence="11">The sequence shown here is derived from an EMBL/GenBank/DDBJ whole genome shotgun (WGS) entry which is preliminary data.</text>
</comment>
<evidence type="ECO:0000256" key="1">
    <source>
        <dbReference type="ARBA" id="ARBA00003041"/>
    </source>
</evidence>
<gene>
    <name evidence="11" type="ORF">C4520_20580</name>
</gene>
<name>A0A3A4N6I8_ABYX5</name>
<dbReference type="AlphaFoldDB" id="A0A3A4N6I8"/>
<dbReference type="InterPro" id="IPR018035">
    <property type="entry name" value="Flagellar_FliH/T3SS_HrpE"/>
</dbReference>
<comment type="function">
    <text evidence="1">Needed for flagellar regrowth and assembly.</text>
</comment>
<dbReference type="PANTHER" id="PTHR34982:SF1">
    <property type="entry name" value="FLAGELLAR ASSEMBLY PROTEIN FLIH"/>
    <property type="match status" value="1"/>
</dbReference>
<feature type="compositionally biased region" description="Polar residues" evidence="9">
    <location>
        <begin position="46"/>
        <end position="58"/>
    </location>
</feature>
<evidence type="ECO:0000256" key="6">
    <source>
        <dbReference type="ARBA" id="ARBA00022927"/>
    </source>
</evidence>
<evidence type="ECO:0000313" key="12">
    <source>
        <dbReference type="Proteomes" id="UP000265882"/>
    </source>
</evidence>
<organism evidence="11 12">
    <name type="scientific">Abyssobacteria bacterium (strain SURF_5)</name>
    <dbReference type="NCBI Taxonomy" id="2093360"/>
    <lineage>
        <taxon>Bacteria</taxon>
        <taxon>Pseudomonadati</taxon>
        <taxon>Candidatus Hydrogenedentota</taxon>
        <taxon>Candidatus Abyssobacteria</taxon>
    </lineage>
</organism>
<dbReference type="EMBL" id="QZKU01000139">
    <property type="protein sequence ID" value="RJP14972.1"/>
    <property type="molecule type" value="Genomic_DNA"/>
</dbReference>
<feature type="domain" description="Flagellar assembly protein FliH/Type III secretion system HrpE" evidence="10">
    <location>
        <begin position="125"/>
        <end position="249"/>
    </location>
</feature>
<comment type="similarity">
    <text evidence="2">Belongs to the FliH family.</text>
</comment>
<accession>A0A3A4N6I8</accession>
<evidence type="ECO:0000259" key="10">
    <source>
        <dbReference type="Pfam" id="PF02108"/>
    </source>
</evidence>
<keyword evidence="4" id="KW-0813">Transport</keyword>
<feature type="compositionally biased region" description="Polar residues" evidence="9">
    <location>
        <begin position="1"/>
        <end position="18"/>
    </location>
</feature>
<dbReference type="PANTHER" id="PTHR34982">
    <property type="entry name" value="YOP PROTEINS TRANSLOCATION PROTEIN L"/>
    <property type="match status" value="1"/>
</dbReference>
<evidence type="ECO:0000256" key="3">
    <source>
        <dbReference type="ARBA" id="ARBA00016507"/>
    </source>
</evidence>
<evidence type="ECO:0000256" key="7">
    <source>
        <dbReference type="ARBA" id="ARBA00023225"/>
    </source>
</evidence>
<dbReference type="GO" id="GO:0005829">
    <property type="term" value="C:cytosol"/>
    <property type="evidence" value="ECO:0007669"/>
    <property type="project" value="TreeGrafter"/>
</dbReference>
<feature type="coiled-coil region" evidence="8">
    <location>
        <begin position="105"/>
        <end position="133"/>
    </location>
</feature>
<reference evidence="11 12" key="1">
    <citation type="journal article" date="2017" name="ISME J.">
        <title>Energy and carbon metabolisms in a deep terrestrial subsurface fluid microbial community.</title>
        <authorList>
            <person name="Momper L."/>
            <person name="Jungbluth S.P."/>
            <person name="Lee M.D."/>
            <person name="Amend J.P."/>
        </authorList>
    </citation>
    <scope>NUCLEOTIDE SEQUENCE [LARGE SCALE GENOMIC DNA]</scope>
    <source>
        <strain evidence="11">SURF_5</strain>
    </source>
</reference>
<protein>
    <recommendedName>
        <fullName evidence="3">Flagellar assembly protein FliH</fullName>
    </recommendedName>
</protein>
<evidence type="ECO:0000256" key="2">
    <source>
        <dbReference type="ARBA" id="ARBA00006602"/>
    </source>
</evidence>
<dbReference type="InterPro" id="IPR051472">
    <property type="entry name" value="T3SS_Stator/FliH"/>
</dbReference>
<feature type="region of interest" description="Disordered" evidence="9">
    <location>
        <begin position="1"/>
        <end position="84"/>
    </location>
</feature>
<keyword evidence="6" id="KW-0653">Protein transport</keyword>
<keyword evidence="7" id="KW-1006">Bacterial flagellum protein export</keyword>
<dbReference type="GO" id="GO:0015031">
    <property type="term" value="P:protein transport"/>
    <property type="evidence" value="ECO:0007669"/>
    <property type="project" value="UniProtKB-KW"/>
</dbReference>
<proteinExistence type="inferred from homology"/>
<evidence type="ECO:0000256" key="8">
    <source>
        <dbReference type="SAM" id="Coils"/>
    </source>
</evidence>
<evidence type="ECO:0000256" key="5">
    <source>
        <dbReference type="ARBA" id="ARBA00022795"/>
    </source>
</evidence>
<keyword evidence="5" id="KW-1005">Bacterial flagellum biogenesis</keyword>
<evidence type="ECO:0000256" key="4">
    <source>
        <dbReference type="ARBA" id="ARBA00022448"/>
    </source>
</evidence>